<evidence type="ECO:0000313" key="3">
    <source>
        <dbReference type="Proteomes" id="UP000009168"/>
    </source>
</evidence>
<keyword evidence="1" id="KW-0472">Membrane</keyword>
<organism evidence="2 3">
    <name type="scientific">Tetrahymena thermophila (strain SB210)</name>
    <dbReference type="NCBI Taxonomy" id="312017"/>
    <lineage>
        <taxon>Eukaryota</taxon>
        <taxon>Sar</taxon>
        <taxon>Alveolata</taxon>
        <taxon>Ciliophora</taxon>
        <taxon>Intramacronucleata</taxon>
        <taxon>Oligohymenophorea</taxon>
        <taxon>Hymenostomatida</taxon>
        <taxon>Tetrahymenina</taxon>
        <taxon>Tetrahymenidae</taxon>
        <taxon>Tetrahymena</taxon>
    </lineage>
</organism>
<keyword evidence="1" id="KW-1133">Transmembrane helix</keyword>
<keyword evidence="3" id="KW-1185">Reference proteome</keyword>
<dbReference type="AlphaFoldDB" id="W7XBI7"/>
<dbReference type="RefSeq" id="XP_012652703.1">
    <property type="nucleotide sequence ID" value="XM_012797249.1"/>
</dbReference>
<dbReference type="Proteomes" id="UP000009168">
    <property type="component" value="Unassembled WGS sequence"/>
</dbReference>
<gene>
    <name evidence="2" type="ORF">TTHERM_000222206</name>
</gene>
<accession>W7XBI7</accession>
<evidence type="ECO:0000313" key="2">
    <source>
        <dbReference type="EMBL" id="EWS74702.1"/>
    </source>
</evidence>
<protein>
    <submittedName>
        <fullName evidence="2">Transmembrane protein, putative</fullName>
    </submittedName>
</protein>
<keyword evidence="1 2" id="KW-0812">Transmembrane</keyword>
<reference evidence="3" key="1">
    <citation type="journal article" date="2006" name="PLoS Biol.">
        <title>Macronuclear genome sequence of the ciliate Tetrahymena thermophila, a model eukaryote.</title>
        <authorList>
            <person name="Eisen J.A."/>
            <person name="Coyne R.S."/>
            <person name="Wu M."/>
            <person name="Wu D."/>
            <person name="Thiagarajan M."/>
            <person name="Wortman J.R."/>
            <person name="Badger J.H."/>
            <person name="Ren Q."/>
            <person name="Amedeo P."/>
            <person name="Jones K.M."/>
            <person name="Tallon L.J."/>
            <person name="Delcher A.L."/>
            <person name="Salzberg S.L."/>
            <person name="Silva J.C."/>
            <person name="Haas B.J."/>
            <person name="Majoros W.H."/>
            <person name="Farzad M."/>
            <person name="Carlton J.M."/>
            <person name="Smith R.K. Jr."/>
            <person name="Garg J."/>
            <person name="Pearlman R.E."/>
            <person name="Karrer K.M."/>
            <person name="Sun L."/>
            <person name="Manning G."/>
            <person name="Elde N.C."/>
            <person name="Turkewitz A.P."/>
            <person name="Asai D.J."/>
            <person name="Wilkes D.E."/>
            <person name="Wang Y."/>
            <person name="Cai H."/>
            <person name="Collins K."/>
            <person name="Stewart B.A."/>
            <person name="Lee S.R."/>
            <person name="Wilamowska K."/>
            <person name="Weinberg Z."/>
            <person name="Ruzzo W.L."/>
            <person name="Wloga D."/>
            <person name="Gaertig J."/>
            <person name="Frankel J."/>
            <person name="Tsao C.-C."/>
            <person name="Gorovsky M.A."/>
            <person name="Keeling P.J."/>
            <person name="Waller R.F."/>
            <person name="Patron N.J."/>
            <person name="Cherry J.M."/>
            <person name="Stover N.A."/>
            <person name="Krieger C.J."/>
            <person name="del Toro C."/>
            <person name="Ryder H.F."/>
            <person name="Williamson S.C."/>
            <person name="Barbeau R.A."/>
            <person name="Hamilton E.P."/>
            <person name="Orias E."/>
        </authorList>
    </citation>
    <scope>NUCLEOTIDE SEQUENCE [LARGE SCALE GENOMIC DNA]</scope>
    <source>
        <strain evidence="3">SB210</strain>
    </source>
</reference>
<feature type="transmembrane region" description="Helical" evidence="1">
    <location>
        <begin position="56"/>
        <end position="75"/>
    </location>
</feature>
<name>W7XBI7_TETTS</name>
<sequence>MQNMILNMCLLMDKLIIVHKIWKRHILTLNKKYFYANIAINSKQYKLSNQKMVRSLAYVNHVIVNTFLIVLLIILNQGKVIGESHTLLIKMKLSLVRYNHKIALEVMSQRIIYVTKVTQDLNAQTVIQKDNIGVASILHMVTFPVPNVVISKKTLQKFLLQLYQFQ</sequence>
<evidence type="ECO:0000256" key="1">
    <source>
        <dbReference type="SAM" id="Phobius"/>
    </source>
</evidence>
<dbReference type="InParanoid" id="W7XBI7"/>
<dbReference type="EMBL" id="GG662718">
    <property type="protein sequence ID" value="EWS74702.1"/>
    <property type="molecule type" value="Genomic_DNA"/>
</dbReference>
<proteinExistence type="predicted"/>
<dbReference type="KEGG" id="tet:TTHERM_000222206"/>
<dbReference type="GeneID" id="24437875"/>